<evidence type="ECO:0000256" key="1">
    <source>
        <dbReference type="SAM" id="MobiDB-lite"/>
    </source>
</evidence>
<accession>A0A0E0LMS9</accession>
<evidence type="ECO:0000313" key="3">
    <source>
        <dbReference type="Proteomes" id="UP000026962"/>
    </source>
</evidence>
<organism evidence="2">
    <name type="scientific">Oryza punctata</name>
    <name type="common">Red rice</name>
    <dbReference type="NCBI Taxonomy" id="4537"/>
    <lineage>
        <taxon>Eukaryota</taxon>
        <taxon>Viridiplantae</taxon>
        <taxon>Streptophyta</taxon>
        <taxon>Embryophyta</taxon>
        <taxon>Tracheophyta</taxon>
        <taxon>Spermatophyta</taxon>
        <taxon>Magnoliopsida</taxon>
        <taxon>Liliopsida</taxon>
        <taxon>Poales</taxon>
        <taxon>Poaceae</taxon>
        <taxon>BOP clade</taxon>
        <taxon>Oryzoideae</taxon>
        <taxon>Oryzeae</taxon>
        <taxon>Oryzinae</taxon>
        <taxon>Oryza</taxon>
    </lineage>
</organism>
<dbReference type="EnsemblPlants" id="OPUNC07G19220.1">
    <property type="protein sequence ID" value="OPUNC07G19220.1"/>
    <property type="gene ID" value="OPUNC07G19220"/>
</dbReference>
<reference evidence="2" key="1">
    <citation type="submission" date="2015-04" db="UniProtKB">
        <authorList>
            <consortium name="EnsemblPlants"/>
        </authorList>
    </citation>
    <scope>IDENTIFICATION</scope>
</reference>
<feature type="region of interest" description="Disordered" evidence="1">
    <location>
        <begin position="104"/>
        <end position="186"/>
    </location>
</feature>
<keyword evidence="3" id="KW-1185">Reference proteome</keyword>
<proteinExistence type="predicted"/>
<feature type="compositionally biased region" description="Basic and acidic residues" evidence="1">
    <location>
        <begin position="165"/>
        <end position="176"/>
    </location>
</feature>
<feature type="compositionally biased region" description="Low complexity" evidence="1">
    <location>
        <begin position="112"/>
        <end position="141"/>
    </location>
</feature>
<dbReference type="AlphaFoldDB" id="A0A0E0LMS9"/>
<sequence>MINNLIFHQRSPKRYIKFVSLQTDFVYAFYIPHPINLEFLQSSTKILTNRFFFNCLQTDFVKVYKPFPILKYGLSEPSSRFIPFLAHSPISGVRWRRLSPPPLTVARRRGQPSYSPLAAPSPPAAARRPAPRPSRCPSARPNLRLLPHAPPSHPGAAGVAPSLDSVRRPGLSEKNDTQGVDSNEYG</sequence>
<reference evidence="2" key="2">
    <citation type="submission" date="2018-05" db="EMBL/GenBank/DDBJ databases">
        <title>OpunRS2 (Oryza punctata Reference Sequence Version 2).</title>
        <authorList>
            <person name="Zhang J."/>
            <person name="Kudrna D."/>
            <person name="Lee S."/>
            <person name="Talag J."/>
            <person name="Welchert J."/>
            <person name="Wing R.A."/>
        </authorList>
    </citation>
    <scope>NUCLEOTIDE SEQUENCE [LARGE SCALE GENOMIC DNA]</scope>
</reference>
<name>A0A0E0LMS9_ORYPU</name>
<dbReference type="Gramene" id="OPUNC07G19220.1">
    <property type="protein sequence ID" value="OPUNC07G19220.1"/>
    <property type="gene ID" value="OPUNC07G19220"/>
</dbReference>
<evidence type="ECO:0000313" key="2">
    <source>
        <dbReference type="EnsemblPlants" id="OPUNC07G19220.1"/>
    </source>
</evidence>
<dbReference type="HOGENOM" id="CLU_1456701_0_0_1"/>
<feature type="compositionally biased region" description="Polar residues" evidence="1">
    <location>
        <begin position="177"/>
        <end position="186"/>
    </location>
</feature>
<protein>
    <submittedName>
        <fullName evidence="2">Uncharacterized protein</fullName>
    </submittedName>
</protein>
<dbReference type="Proteomes" id="UP000026962">
    <property type="component" value="Chromosome 7"/>
</dbReference>